<gene>
    <name evidence="3" type="primary">OTUD3</name>
    <name evidence="3" type="ORF">LSUE1_G009718</name>
</gene>
<accession>A0A8T9BVZ4</accession>
<dbReference type="InterPro" id="IPR050704">
    <property type="entry name" value="Peptidase_C85-like"/>
</dbReference>
<dbReference type="SUPFAM" id="SSF54001">
    <property type="entry name" value="Cysteine proteinases"/>
    <property type="match status" value="1"/>
</dbReference>
<dbReference type="GO" id="GO:0004843">
    <property type="term" value="F:cysteine-type deubiquitinase activity"/>
    <property type="evidence" value="ECO:0007669"/>
    <property type="project" value="TreeGrafter"/>
</dbReference>
<reference evidence="3 4" key="1">
    <citation type="submission" date="2018-05" db="EMBL/GenBank/DDBJ databases">
        <title>Genome sequencing and assembly of the regulated plant pathogen Lachnellula willkommii and related sister species for the development of diagnostic species identification markers.</title>
        <authorList>
            <person name="Giroux E."/>
            <person name="Bilodeau G."/>
        </authorList>
    </citation>
    <scope>NUCLEOTIDE SEQUENCE [LARGE SCALE GENOMIC DNA]</scope>
    <source>
        <strain evidence="3 4">CBS 268.59</strain>
    </source>
</reference>
<feature type="region of interest" description="Disordered" evidence="1">
    <location>
        <begin position="249"/>
        <end position="313"/>
    </location>
</feature>
<dbReference type="EMBL" id="QGMK01002796">
    <property type="protein sequence ID" value="TVY55980.1"/>
    <property type="molecule type" value="Genomic_DNA"/>
</dbReference>
<evidence type="ECO:0000259" key="2">
    <source>
        <dbReference type="PROSITE" id="PS50802"/>
    </source>
</evidence>
<dbReference type="Pfam" id="PF02338">
    <property type="entry name" value="OTU"/>
    <property type="match status" value="1"/>
</dbReference>
<feature type="compositionally biased region" description="Basic residues" evidence="1">
    <location>
        <begin position="420"/>
        <end position="435"/>
    </location>
</feature>
<evidence type="ECO:0000313" key="3">
    <source>
        <dbReference type="EMBL" id="TVY55980.1"/>
    </source>
</evidence>
<dbReference type="InterPro" id="IPR038765">
    <property type="entry name" value="Papain-like_cys_pep_sf"/>
</dbReference>
<dbReference type="GO" id="GO:0016579">
    <property type="term" value="P:protein deubiquitination"/>
    <property type="evidence" value="ECO:0007669"/>
    <property type="project" value="TreeGrafter"/>
</dbReference>
<feature type="compositionally biased region" description="Low complexity" evidence="1">
    <location>
        <begin position="249"/>
        <end position="265"/>
    </location>
</feature>
<evidence type="ECO:0000256" key="1">
    <source>
        <dbReference type="SAM" id="MobiDB-lite"/>
    </source>
</evidence>
<dbReference type="InterPro" id="IPR003323">
    <property type="entry name" value="OTU_dom"/>
</dbReference>
<proteinExistence type="predicted"/>
<feature type="domain" description="OTU" evidence="2">
    <location>
        <begin position="21"/>
        <end position="173"/>
    </location>
</feature>
<feature type="region of interest" description="Disordered" evidence="1">
    <location>
        <begin position="342"/>
        <end position="478"/>
    </location>
</feature>
<dbReference type="PANTHER" id="PTHR12419">
    <property type="entry name" value="OTU DOMAIN CONTAINING PROTEIN"/>
    <property type="match status" value="1"/>
</dbReference>
<evidence type="ECO:0000313" key="4">
    <source>
        <dbReference type="Proteomes" id="UP000469558"/>
    </source>
</evidence>
<dbReference type="Proteomes" id="UP000469558">
    <property type="component" value="Unassembled WGS sequence"/>
</dbReference>
<name>A0A8T9BVZ4_9HELO</name>
<feature type="compositionally biased region" description="Basic and acidic residues" evidence="1">
    <location>
        <begin position="443"/>
        <end position="460"/>
    </location>
</feature>
<comment type="caution">
    <text evidence="3">The sequence shown here is derived from an EMBL/GenBank/DDBJ whole genome shotgun (WGS) entry which is preliminary data.</text>
</comment>
<dbReference type="PROSITE" id="PS50802">
    <property type="entry name" value="OTU"/>
    <property type="match status" value="1"/>
</dbReference>
<feature type="compositionally biased region" description="Acidic residues" evidence="1">
    <location>
        <begin position="349"/>
        <end position="361"/>
    </location>
</feature>
<keyword evidence="4" id="KW-1185">Reference proteome</keyword>
<organism evidence="3 4">
    <name type="scientific">Lachnellula suecica</name>
    <dbReference type="NCBI Taxonomy" id="602035"/>
    <lineage>
        <taxon>Eukaryota</taxon>
        <taxon>Fungi</taxon>
        <taxon>Dikarya</taxon>
        <taxon>Ascomycota</taxon>
        <taxon>Pezizomycotina</taxon>
        <taxon>Leotiomycetes</taxon>
        <taxon>Helotiales</taxon>
        <taxon>Lachnaceae</taxon>
        <taxon>Lachnellula</taxon>
    </lineage>
</organism>
<sequence>MAPKASAADADEFPVLKLHNLKATAILGDGNCLFNALSDQIYGDQNSHREIRARVVQEMREHPEDYKSFFSVQGYRDIPNRKAKRKNVAAAAVVTDTQINKAFEDHCSRMAKNGVYGDNHEIRAFTRAYNTDAIVFSHRGVNYTISAGPTEVARPRAYIALHSYEHYSSIRNIDGPFTSLPQIPRINLEGEDDVLLPENIVIKDWQIQVVMSAIPNLANEEVIRTALVQNYGNVDNAVSYLMDSQFSSSPSTPASFSASQSGNSSVERDYDSDEDEIYGPNKRQNRKGRGESATRLTEKKEKEAIPTIELTGPDAEVSNDALIEIHQPAPLKPSVHKLMDYDEAGNASDGDDEFRPEDSTSENDVSSRSPSVDPANPPPHPRVILRTKGNKTAEATLDPQNSQSSQNTQTSDSQRTQGSKPKHKTHITARQRKVDKKAAQKKASTERKRQGSQAQEDKLKPSTSNIARNPPSMEKVVPQMGKLNMFIKA</sequence>
<protein>
    <submittedName>
        <fullName evidence="3">OTU domain-containing protein</fullName>
    </submittedName>
</protein>
<dbReference type="CDD" id="cd22756">
    <property type="entry name" value="OTU_OTUD3-like"/>
    <property type="match status" value="1"/>
</dbReference>
<dbReference type="AlphaFoldDB" id="A0A8T9BVZ4"/>
<dbReference type="Gene3D" id="3.90.70.80">
    <property type="match status" value="1"/>
</dbReference>
<dbReference type="OrthoDB" id="409956at2759"/>
<dbReference type="PANTHER" id="PTHR12419:SF7">
    <property type="entry name" value="OTU DOMAIN-CONTAINING PROTEIN 3"/>
    <property type="match status" value="1"/>
</dbReference>
<feature type="compositionally biased region" description="Low complexity" evidence="1">
    <location>
        <begin position="400"/>
        <end position="414"/>
    </location>
</feature>
<feature type="compositionally biased region" description="Basic and acidic residues" evidence="1">
    <location>
        <begin position="288"/>
        <end position="304"/>
    </location>
</feature>